<feature type="transmembrane region" description="Helical" evidence="6">
    <location>
        <begin position="24"/>
        <end position="48"/>
    </location>
</feature>
<feature type="transmembrane region" description="Helical" evidence="6">
    <location>
        <begin position="286"/>
        <end position="307"/>
    </location>
</feature>
<dbReference type="PANTHER" id="PTHR43124">
    <property type="entry name" value="PURINE EFFLUX PUMP PBUE"/>
    <property type="match status" value="1"/>
</dbReference>
<evidence type="ECO:0000256" key="5">
    <source>
        <dbReference type="ARBA" id="ARBA00023136"/>
    </source>
</evidence>
<feature type="transmembrane region" description="Helical" evidence="6">
    <location>
        <begin position="219"/>
        <end position="243"/>
    </location>
</feature>
<feature type="transmembrane region" description="Helical" evidence="6">
    <location>
        <begin position="255"/>
        <end position="274"/>
    </location>
</feature>
<proteinExistence type="predicted"/>
<dbReference type="GO" id="GO:0022857">
    <property type="term" value="F:transmembrane transporter activity"/>
    <property type="evidence" value="ECO:0007669"/>
    <property type="project" value="InterPro"/>
</dbReference>
<feature type="transmembrane region" description="Helical" evidence="6">
    <location>
        <begin position="313"/>
        <end position="334"/>
    </location>
</feature>
<evidence type="ECO:0000313" key="9">
    <source>
        <dbReference type="Proteomes" id="UP000185003"/>
    </source>
</evidence>
<dbReference type="AlphaFoldDB" id="A0A1N6K3M3"/>
<feature type="transmembrane region" description="Helical" evidence="6">
    <location>
        <begin position="121"/>
        <end position="140"/>
    </location>
</feature>
<gene>
    <name evidence="8" type="ORF">SAMN04488055_5010</name>
</gene>
<evidence type="ECO:0000256" key="1">
    <source>
        <dbReference type="ARBA" id="ARBA00004651"/>
    </source>
</evidence>
<dbReference type="EMBL" id="FSRA01000002">
    <property type="protein sequence ID" value="SIO51141.1"/>
    <property type="molecule type" value="Genomic_DNA"/>
</dbReference>
<keyword evidence="4 6" id="KW-1133">Transmembrane helix</keyword>
<feature type="domain" description="Major facilitator superfamily (MFS) profile" evidence="7">
    <location>
        <begin position="23"/>
        <end position="404"/>
    </location>
</feature>
<feature type="transmembrane region" description="Helical" evidence="6">
    <location>
        <begin position="54"/>
        <end position="77"/>
    </location>
</feature>
<keyword evidence="5 6" id="KW-0472">Membrane</keyword>
<dbReference type="InterPro" id="IPR036259">
    <property type="entry name" value="MFS_trans_sf"/>
</dbReference>
<dbReference type="PANTHER" id="PTHR43124:SF8">
    <property type="entry name" value="INNER MEMBRANE TRANSPORT PROTEIN YDHP"/>
    <property type="match status" value="1"/>
</dbReference>
<dbReference type="STRING" id="536979.SAMN04488055_5010"/>
<dbReference type="Proteomes" id="UP000185003">
    <property type="component" value="Unassembled WGS sequence"/>
</dbReference>
<evidence type="ECO:0000313" key="8">
    <source>
        <dbReference type="EMBL" id="SIO51141.1"/>
    </source>
</evidence>
<feature type="transmembrane region" description="Helical" evidence="6">
    <location>
        <begin position="175"/>
        <end position="198"/>
    </location>
</feature>
<reference evidence="8 9" key="1">
    <citation type="submission" date="2016-11" db="EMBL/GenBank/DDBJ databases">
        <authorList>
            <person name="Jaros S."/>
            <person name="Januszkiewicz K."/>
            <person name="Wedrychowicz H."/>
        </authorList>
    </citation>
    <scope>NUCLEOTIDE SEQUENCE [LARGE SCALE GENOMIC DNA]</scope>
    <source>
        <strain evidence="8 9">DSM 24787</strain>
    </source>
</reference>
<protein>
    <submittedName>
        <fullName evidence="8">Multidrug resistance protein</fullName>
    </submittedName>
</protein>
<feature type="transmembrane region" description="Helical" evidence="6">
    <location>
        <begin position="355"/>
        <end position="374"/>
    </location>
</feature>
<keyword evidence="9" id="KW-1185">Reference proteome</keyword>
<dbReference type="SUPFAM" id="SSF103473">
    <property type="entry name" value="MFS general substrate transporter"/>
    <property type="match status" value="1"/>
</dbReference>
<evidence type="ECO:0000256" key="2">
    <source>
        <dbReference type="ARBA" id="ARBA00022475"/>
    </source>
</evidence>
<feature type="transmembrane region" description="Helical" evidence="6">
    <location>
        <begin position="147"/>
        <end position="169"/>
    </location>
</feature>
<feature type="transmembrane region" description="Helical" evidence="6">
    <location>
        <begin position="380"/>
        <end position="400"/>
    </location>
</feature>
<accession>A0A1N6K3M3</accession>
<evidence type="ECO:0000256" key="4">
    <source>
        <dbReference type="ARBA" id="ARBA00022989"/>
    </source>
</evidence>
<dbReference type="GO" id="GO:0005886">
    <property type="term" value="C:plasma membrane"/>
    <property type="evidence" value="ECO:0007669"/>
    <property type="project" value="UniProtKB-SubCell"/>
</dbReference>
<keyword evidence="3 6" id="KW-0812">Transmembrane</keyword>
<dbReference type="InterPro" id="IPR050189">
    <property type="entry name" value="MFS_Efflux_Transporters"/>
</dbReference>
<dbReference type="CDD" id="cd17324">
    <property type="entry name" value="MFS_NepI_like"/>
    <property type="match status" value="1"/>
</dbReference>
<evidence type="ECO:0000256" key="3">
    <source>
        <dbReference type="ARBA" id="ARBA00022692"/>
    </source>
</evidence>
<organism evidence="8 9">
    <name type="scientific">Chitinophaga niabensis</name>
    <dbReference type="NCBI Taxonomy" id="536979"/>
    <lineage>
        <taxon>Bacteria</taxon>
        <taxon>Pseudomonadati</taxon>
        <taxon>Bacteroidota</taxon>
        <taxon>Chitinophagia</taxon>
        <taxon>Chitinophagales</taxon>
        <taxon>Chitinophagaceae</taxon>
        <taxon>Chitinophaga</taxon>
    </lineage>
</organism>
<feature type="transmembrane region" description="Helical" evidence="6">
    <location>
        <begin position="89"/>
        <end position="115"/>
    </location>
</feature>
<dbReference type="PROSITE" id="PS50850">
    <property type="entry name" value="MFS"/>
    <property type="match status" value="1"/>
</dbReference>
<evidence type="ECO:0000256" key="6">
    <source>
        <dbReference type="SAM" id="Phobius"/>
    </source>
</evidence>
<dbReference type="Pfam" id="PF07690">
    <property type="entry name" value="MFS_1"/>
    <property type="match status" value="1"/>
</dbReference>
<sequence>MQQGNMAAVLPAPAPAKKGLPPALWALTISAFAIGTTEFVAVGILPTIAQSLQVSVSSAGFLVSIYALGVAIGGPILTAFTSNLPKKPLLVSLMALFVLGHILSAIAPTFTFLLIARFISGFAHAVFFGVGATIAATLVAPDKKATAIAIMFAGLTIAIIVGVPLGTFIGQHFGWRATFIGVALLGIIGCLATMLLLPNNLKNGQPLKLKDQLKVLGNSHILLVLAITAFGYGGTFVAFTYLAPLLEKITGFSSSSVSLLLLVYGVAIALGNVVGGKLSNTNPAKALIRMFALQVIVLLIFSFTAWFKVAAVITLFFMGGLSFSTVPGLQLYIVQLAEKYLPGTEDVASSLNISAFNLGVALGAYVGGVVVDAAGLGLQATPWVGALIVLLGGVLTVVSYKKLA</sequence>
<comment type="subcellular location">
    <subcellularLocation>
        <location evidence="1">Cell membrane</location>
        <topology evidence="1">Multi-pass membrane protein</topology>
    </subcellularLocation>
</comment>
<dbReference type="InterPro" id="IPR020846">
    <property type="entry name" value="MFS_dom"/>
</dbReference>
<dbReference type="Gene3D" id="1.20.1250.20">
    <property type="entry name" value="MFS general substrate transporter like domains"/>
    <property type="match status" value="1"/>
</dbReference>
<dbReference type="InterPro" id="IPR011701">
    <property type="entry name" value="MFS"/>
</dbReference>
<evidence type="ECO:0000259" key="7">
    <source>
        <dbReference type="PROSITE" id="PS50850"/>
    </source>
</evidence>
<name>A0A1N6K3M3_9BACT</name>
<keyword evidence="2" id="KW-1003">Cell membrane</keyword>